<evidence type="ECO:0000313" key="2">
    <source>
        <dbReference type="EMBL" id="KAF3760933.1"/>
    </source>
</evidence>
<gene>
    <name evidence="2" type="ORF">M406DRAFT_358404</name>
</gene>
<dbReference type="GeneID" id="63841012"/>
<dbReference type="RefSeq" id="XP_040771912.1">
    <property type="nucleotide sequence ID" value="XM_040923883.1"/>
</dbReference>
<feature type="region of interest" description="Disordered" evidence="1">
    <location>
        <begin position="1"/>
        <end position="44"/>
    </location>
</feature>
<protein>
    <submittedName>
        <fullName evidence="2">Uncharacterized protein</fullName>
    </submittedName>
</protein>
<comment type="caution">
    <text evidence="2">The sequence shown here is derived from an EMBL/GenBank/DDBJ whole genome shotgun (WGS) entry which is preliminary data.</text>
</comment>
<evidence type="ECO:0000256" key="1">
    <source>
        <dbReference type="SAM" id="MobiDB-lite"/>
    </source>
</evidence>
<name>A0A9P4XTZ9_CRYP1</name>
<feature type="region of interest" description="Disordered" evidence="1">
    <location>
        <begin position="182"/>
        <end position="202"/>
    </location>
</feature>
<evidence type="ECO:0000313" key="3">
    <source>
        <dbReference type="Proteomes" id="UP000803844"/>
    </source>
</evidence>
<proteinExistence type="predicted"/>
<reference evidence="2" key="1">
    <citation type="journal article" date="2020" name="Phytopathology">
        <title>Genome sequence of the chestnut blight fungus Cryphonectria parasitica EP155: A fundamental resource for an archetypical invasive plant pathogen.</title>
        <authorList>
            <person name="Crouch J.A."/>
            <person name="Dawe A."/>
            <person name="Aerts A."/>
            <person name="Barry K."/>
            <person name="Churchill A.C.L."/>
            <person name="Grimwood J."/>
            <person name="Hillman B."/>
            <person name="Milgroom M.G."/>
            <person name="Pangilinan J."/>
            <person name="Smith M."/>
            <person name="Salamov A."/>
            <person name="Schmutz J."/>
            <person name="Yadav J."/>
            <person name="Grigoriev I.V."/>
            <person name="Nuss D."/>
        </authorList>
    </citation>
    <scope>NUCLEOTIDE SEQUENCE</scope>
    <source>
        <strain evidence="2">EP155</strain>
    </source>
</reference>
<organism evidence="2 3">
    <name type="scientific">Cryphonectria parasitica (strain ATCC 38755 / EP155)</name>
    <dbReference type="NCBI Taxonomy" id="660469"/>
    <lineage>
        <taxon>Eukaryota</taxon>
        <taxon>Fungi</taxon>
        <taxon>Dikarya</taxon>
        <taxon>Ascomycota</taxon>
        <taxon>Pezizomycotina</taxon>
        <taxon>Sordariomycetes</taxon>
        <taxon>Sordariomycetidae</taxon>
        <taxon>Diaporthales</taxon>
        <taxon>Cryphonectriaceae</taxon>
        <taxon>Cryphonectria-Endothia species complex</taxon>
        <taxon>Cryphonectria</taxon>
    </lineage>
</organism>
<feature type="non-terminal residue" evidence="2">
    <location>
        <position position="202"/>
    </location>
</feature>
<dbReference type="Proteomes" id="UP000803844">
    <property type="component" value="Unassembled WGS sequence"/>
</dbReference>
<keyword evidence="3" id="KW-1185">Reference proteome</keyword>
<accession>A0A9P4XTZ9</accession>
<dbReference type="AlphaFoldDB" id="A0A9P4XTZ9"/>
<dbReference type="EMBL" id="MU032352">
    <property type="protein sequence ID" value="KAF3760933.1"/>
    <property type="molecule type" value="Genomic_DNA"/>
</dbReference>
<feature type="compositionally biased region" description="Basic and acidic residues" evidence="1">
    <location>
        <begin position="15"/>
        <end position="29"/>
    </location>
</feature>
<sequence>MEHEILTWRNPPKYLDSKTSDSPVKKDEVSGGAMSDNDIWGPKEKNLPEISEEMKSWKEGLLHLGQVQDDSPDRICHFKSVLGTSEDTALLILHDAAEKDDTRTTGDSELSVSELLKLLNSRFVDSTKIMSFFFQAGGHNNGILQYAKTIRGSFRVLQLHGGTIFYYHEVFRRSLKTLQAPTRSTGSFEPDSKRAPRVNKVH</sequence>